<dbReference type="InterPro" id="IPR011040">
    <property type="entry name" value="Sialidase"/>
</dbReference>
<organism evidence="2 3">
    <name type="scientific">Lacihabitans soyangensis</name>
    <dbReference type="NCBI Taxonomy" id="869394"/>
    <lineage>
        <taxon>Bacteria</taxon>
        <taxon>Pseudomonadati</taxon>
        <taxon>Bacteroidota</taxon>
        <taxon>Cytophagia</taxon>
        <taxon>Cytophagales</taxon>
        <taxon>Leadbetterellaceae</taxon>
        <taxon>Lacihabitans</taxon>
    </lineage>
</organism>
<feature type="domain" description="Sialidase" evidence="1">
    <location>
        <begin position="159"/>
        <end position="288"/>
    </location>
</feature>
<gene>
    <name evidence="2" type="ORF">EGI31_25260</name>
</gene>
<dbReference type="EMBL" id="RJUF01000198">
    <property type="protein sequence ID" value="MCP9766261.1"/>
    <property type="molecule type" value="Genomic_DNA"/>
</dbReference>
<evidence type="ECO:0000313" key="3">
    <source>
        <dbReference type="Proteomes" id="UP001204144"/>
    </source>
</evidence>
<dbReference type="Pfam" id="PF13088">
    <property type="entry name" value="BNR_2"/>
    <property type="match status" value="1"/>
</dbReference>
<protein>
    <submittedName>
        <fullName evidence="2">Exo-alpha-sialidase</fullName>
    </submittedName>
</protein>
<dbReference type="SUPFAM" id="SSF50939">
    <property type="entry name" value="Sialidases"/>
    <property type="match status" value="1"/>
</dbReference>
<keyword evidence="3" id="KW-1185">Reference proteome</keyword>
<dbReference type="RefSeq" id="WP_255039965.1">
    <property type="nucleotide sequence ID" value="NZ_RJUF01000198.1"/>
</dbReference>
<dbReference type="CDD" id="cd15482">
    <property type="entry name" value="Sialidase_non-viral"/>
    <property type="match status" value="1"/>
</dbReference>
<dbReference type="InterPro" id="IPR036278">
    <property type="entry name" value="Sialidase_sf"/>
</dbReference>
<evidence type="ECO:0000259" key="1">
    <source>
        <dbReference type="Pfam" id="PF13088"/>
    </source>
</evidence>
<sequence>MIRLIFTFPLVFLGLLVAMMSTNTEKVPEMTLCAYVPHNESSVKTIEGDFSSVKATEIPFENDPNKAYSMPLLAKTSSGDVMLSWTEKDEQGLVSFCVAFSKDQGKTFSDKKVIFSGNGIGNSRMMRAKVLSKKNGTLVAVFSNRGESAPNASGRGGRWSNIVFCESTDGGNTWTKPANVDSDPKQGIVRGFFDAIVMRNDEIAVAYLKDVANSTKHEERDLRLVTSKDGIFQPERLIDPVVCDCCPINFLIDSEGNLNVFYRDNNNNIRDIARVVSKDNGNTFSKPEIVFNDKWEINGCPHSGAVSTINGKGGLVSWFSGTDNEMGIRVATTEGKKLFVLDDASAKNQYLVKTPSASVLFWEQNKDENNPSQIAFRKIADNKASEMTWVEGSANSTNVVGLNVGNTVIIANEIIQSNKKNKLKISTVSI</sequence>
<evidence type="ECO:0000313" key="2">
    <source>
        <dbReference type="EMBL" id="MCP9766261.1"/>
    </source>
</evidence>
<dbReference type="AlphaFoldDB" id="A0AAE3H8N8"/>
<reference evidence="2 3" key="1">
    <citation type="submission" date="2018-11" db="EMBL/GenBank/DDBJ databases">
        <title>Novel bacteria species description.</title>
        <authorList>
            <person name="Han J.-H."/>
        </authorList>
    </citation>
    <scope>NUCLEOTIDE SEQUENCE [LARGE SCALE GENOMIC DNA]</scope>
    <source>
        <strain evidence="2 3">KCTC23259</strain>
    </source>
</reference>
<dbReference type="Gene3D" id="2.120.10.10">
    <property type="match status" value="1"/>
</dbReference>
<name>A0AAE3H8N8_9BACT</name>
<dbReference type="Proteomes" id="UP001204144">
    <property type="component" value="Unassembled WGS sequence"/>
</dbReference>
<accession>A0AAE3H8N8</accession>
<proteinExistence type="predicted"/>
<comment type="caution">
    <text evidence="2">The sequence shown here is derived from an EMBL/GenBank/DDBJ whole genome shotgun (WGS) entry which is preliminary data.</text>
</comment>